<keyword evidence="2 5" id="KW-0067">ATP-binding</keyword>
<keyword evidence="1" id="KW-0547">Nucleotide-binding</keyword>
<feature type="domain" description="ABC transporter" evidence="4">
    <location>
        <begin position="5"/>
        <end position="223"/>
    </location>
</feature>
<evidence type="ECO:0000256" key="1">
    <source>
        <dbReference type="ARBA" id="ARBA00022741"/>
    </source>
</evidence>
<evidence type="ECO:0000259" key="4">
    <source>
        <dbReference type="PROSITE" id="PS50893"/>
    </source>
</evidence>
<dbReference type="InterPro" id="IPR027417">
    <property type="entry name" value="P-loop_NTPase"/>
</dbReference>
<comment type="caution">
    <text evidence="5">The sequence shown here is derived from an EMBL/GenBank/DDBJ whole genome shotgun (WGS) entry which is preliminary data.</text>
</comment>
<reference evidence="5 6" key="1">
    <citation type="submission" date="2016-01" db="EMBL/GenBank/DDBJ databases">
        <title>The new phylogeny of the genus Mycobacterium.</title>
        <authorList>
            <person name="Tarcisio F."/>
            <person name="Conor M."/>
            <person name="Antonella G."/>
            <person name="Elisabetta G."/>
            <person name="Giulia F.S."/>
            <person name="Sara T."/>
            <person name="Anna F."/>
            <person name="Clotilde B."/>
            <person name="Roberto B."/>
            <person name="Veronica D.S."/>
            <person name="Fabio R."/>
            <person name="Monica P."/>
            <person name="Olivier J."/>
            <person name="Enrico T."/>
            <person name="Nicola S."/>
        </authorList>
    </citation>
    <scope>NUCLEOTIDE SEQUENCE [LARGE SCALE GENOMIC DNA]</scope>
    <source>
        <strain evidence="5 6">DSM 44166</strain>
    </source>
</reference>
<feature type="domain" description="ABC transporter" evidence="4">
    <location>
        <begin position="287"/>
        <end position="506"/>
    </location>
</feature>
<dbReference type="PROSITE" id="PS00211">
    <property type="entry name" value="ABC_TRANSPORTER_1"/>
    <property type="match status" value="1"/>
</dbReference>
<gene>
    <name evidence="5" type="ORF">AWC27_14150</name>
</gene>
<name>A0A1X2DJS6_MYCSZ</name>
<dbReference type="OrthoDB" id="3239744at2"/>
<dbReference type="PROSITE" id="PS50893">
    <property type="entry name" value="ABC_TRANSPORTER_2"/>
    <property type="match status" value="2"/>
</dbReference>
<dbReference type="InterPro" id="IPR003439">
    <property type="entry name" value="ABC_transporter-like_ATP-bd"/>
</dbReference>
<accession>A0A1X2DJS6</accession>
<dbReference type="InterPro" id="IPR003593">
    <property type="entry name" value="AAA+_ATPase"/>
</dbReference>
<dbReference type="PANTHER" id="PTHR42855">
    <property type="entry name" value="ABC TRANSPORTER ATP-BINDING SUBUNIT"/>
    <property type="match status" value="1"/>
</dbReference>
<evidence type="ECO:0000256" key="3">
    <source>
        <dbReference type="SAM" id="MobiDB-lite"/>
    </source>
</evidence>
<dbReference type="GO" id="GO:0005524">
    <property type="term" value="F:ATP binding"/>
    <property type="evidence" value="ECO:0007669"/>
    <property type="project" value="UniProtKB-KW"/>
</dbReference>
<evidence type="ECO:0000313" key="6">
    <source>
        <dbReference type="Proteomes" id="UP000193317"/>
    </source>
</evidence>
<dbReference type="InterPro" id="IPR051309">
    <property type="entry name" value="ABCF_ATPase"/>
</dbReference>
<evidence type="ECO:0000313" key="5">
    <source>
        <dbReference type="EMBL" id="ORW88393.1"/>
    </source>
</evidence>
<dbReference type="Proteomes" id="UP000193317">
    <property type="component" value="Unassembled WGS sequence"/>
</dbReference>
<feature type="region of interest" description="Disordered" evidence="3">
    <location>
        <begin position="502"/>
        <end position="532"/>
    </location>
</feature>
<protein>
    <submittedName>
        <fullName evidence="5">ABC transporter ATP-binding protein</fullName>
    </submittedName>
</protein>
<dbReference type="RefSeq" id="WP_085673986.1">
    <property type="nucleotide sequence ID" value="NZ_JACKRU010000124.1"/>
</dbReference>
<dbReference type="Gene3D" id="3.40.50.300">
    <property type="entry name" value="P-loop containing nucleotide triphosphate hydrolases"/>
    <property type="match status" value="2"/>
</dbReference>
<sequence length="595" mass="64928">MAHLLGAEAVHLAYPTQVVFESVTLGVNDGARIGIVGRNGDGKSSLLGLLTGQLQPDSGRVTQRSGLRVNALSQADTLDPDRTVGATLVGDQPEHQWAGDPRVRDVVGGLVADIAWETTISTLSGGQRRRVQLARLLIGEWDVIALDEPTNHLDIEGITWLAAHLKQRWARNAGGLLVVTHDRWFLDEVATNTWEVHDGIVEPFEGGYAAYVLQRVERDRLAAVAEVKRQNLMRKELAWLRRGAPARTSKPKFRIEAANQLIADVPPLRNNVELAKLATARLGKDVIDLLDVSVSFGGRQVLRDIEWRIAPGERTGIVGANGAGKSTLLGLIAGTISPDSGRVKRGKTVQLAVLDQQGDVLTSVADERIADVLGRLRGGYEVEGREVTPAQLLERLGFARGQLSARVGELSGGQRRRLQLMLTLLSEPNVLLLDEPTNDVDTDMLTATEDLLDSWAGTLIVVSHDRYLIERVTDQQYAILDGRLRHLPGGIDEYLRLAAEPAKPAAGPADVPAKSQAHQQPKSGAQRRAAEKELAGVDRQLARLAERIAAQHDELAAHDQSDHVGITRLTQQLRLLEDEVAATESRWLELSEELE</sequence>
<dbReference type="InterPro" id="IPR017871">
    <property type="entry name" value="ABC_transporter-like_CS"/>
</dbReference>
<dbReference type="SUPFAM" id="SSF52540">
    <property type="entry name" value="P-loop containing nucleoside triphosphate hydrolases"/>
    <property type="match status" value="2"/>
</dbReference>
<dbReference type="Gene3D" id="1.10.287.380">
    <property type="entry name" value="Valyl-tRNA synthetase, C-terminal domain"/>
    <property type="match status" value="1"/>
</dbReference>
<organism evidence="5 6">
    <name type="scientific">Mycobacterium szulgai</name>
    <dbReference type="NCBI Taxonomy" id="1787"/>
    <lineage>
        <taxon>Bacteria</taxon>
        <taxon>Bacillati</taxon>
        <taxon>Actinomycetota</taxon>
        <taxon>Actinomycetes</taxon>
        <taxon>Mycobacteriales</taxon>
        <taxon>Mycobacteriaceae</taxon>
        <taxon>Mycobacterium</taxon>
    </lineage>
</organism>
<dbReference type="InterPro" id="IPR032524">
    <property type="entry name" value="ABC_tran_C"/>
</dbReference>
<dbReference type="CDD" id="cd03221">
    <property type="entry name" value="ABCF_EF-3"/>
    <property type="match status" value="2"/>
</dbReference>
<dbReference type="GO" id="GO:0016887">
    <property type="term" value="F:ATP hydrolysis activity"/>
    <property type="evidence" value="ECO:0007669"/>
    <property type="project" value="InterPro"/>
</dbReference>
<dbReference type="PANTHER" id="PTHR42855:SF1">
    <property type="entry name" value="ABC TRANSPORTER DOMAIN-CONTAINING PROTEIN"/>
    <property type="match status" value="1"/>
</dbReference>
<dbReference type="InterPro" id="IPR037118">
    <property type="entry name" value="Val-tRNA_synth_C_sf"/>
</dbReference>
<dbReference type="Pfam" id="PF00005">
    <property type="entry name" value="ABC_tran"/>
    <property type="match status" value="2"/>
</dbReference>
<evidence type="ECO:0000256" key="2">
    <source>
        <dbReference type="ARBA" id="ARBA00022840"/>
    </source>
</evidence>
<dbReference type="Pfam" id="PF16326">
    <property type="entry name" value="ABC_tran_CTD"/>
    <property type="match status" value="1"/>
</dbReference>
<dbReference type="SMART" id="SM00382">
    <property type="entry name" value="AAA"/>
    <property type="match status" value="2"/>
</dbReference>
<proteinExistence type="predicted"/>
<keyword evidence="6" id="KW-1185">Reference proteome</keyword>
<dbReference type="AlphaFoldDB" id="A0A1X2DJS6"/>
<dbReference type="EMBL" id="LQPW01000174">
    <property type="protein sequence ID" value="ORW88393.1"/>
    <property type="molecule type" value="Genomic_DNA"/>
</dbReference>
<dbReference type="STRING" id="1787.A5725_12870"/>
<dbReference type="GO" id="GO:0003677">
    <property type="term" value="F:DNA binding"/>
    <property type="evidence" value="ECO:0007669"/>
    <property type="project" value="InterPro"/>
</dbReference>